<evidence type="ECO:0000259" key="2">
    <source>
        <dbReference type="Pfam" id="PF14222"/>
    </source>
</evidence>
<evidence type="ECO:0008006" key="7">
    <source>
        <dbReference type="Google" id="ProtNLM"/>
    </source>
</evidence>
<dbReference type="GO" id="GO:0005938">
    <property type="term" value="C:cell cortex"/>
    <property type="evidence" value="ECO:0007669"/>
    <property type="project" value="TreeGrafter"/>
</dbReference>
<dbReference type="InterPro" id="IPR016024">
    <property type="entry name" value="ARM-type_fold"/>
</dbReference>
<evidence type="ECO:0000313" key="5">
    <source>
        <dbReference type="EMBL" id="KAF3847493.1"/>
    </source>
</evidence>
<dbReference type="PANTHER" id="PTHR12295:SF29">
    <property type="entry name" value="PROTEIN FURRY HOMOLOG"/>
    <property type="match status" value="1"/>
</dbReference>
<dbReference type="Pfam" id="PF14222">
    <property type="entry name" value="MOR2-PAG1_N"/>
    <property type="match status" value="1"/>
</dbReference>
<feature type="domain" description="Cell morphogenesis central region" evidence="4">
    <location>
        <begin position="1142"/>
        <end position="1306"/>
    </location>
</feature>
<feature type="compositionally biased region" description="Low complexity" evidence="1">
    <location>
        <begin position="1682"/>
        <end position="1699"/>
    </location>
</feature>
<feature type="domain" description="Cell morphogenesis central region" evidence="4">
    <location>
        <begin position="1345"/>
        <end position="1434"/>
    </location>
</feature>
<organism evidence="5 6">
    <name type="scientific">Dissostichus mawsoni</name>
    <name type="common">Antarctic cod</name>
    <dbReference type="NCBI Taxonomy" id="36200"/>
    <lineage>
        <taxon>Eukaryota</taxon>
        <taxon>Metazoa</taxon>
        <taxon>Chordata</taxon>
        <taxon>Craniata</taxon>
        <taxon>Vertebrata</taxon>
        <taxon>Euteleostomi</taxon>
        <taxon>Actinopterygii</taxon>
        <taxon>Neopterygii</taxon>
        <taxon>Teleostei</taxon>
        <taxon>Neoteleostei</taxon>
        <taxon>Acanthomorphata</taxon>
        <taxon>Eupercaria</taxon>
        <taxon>Perciformes</taxon>
        <taxon>Notothenioidei</taxon>
        <taxon>Nototheniidae</taxon>
        <taxon>Dissostichus</taxon>
    </lineage>
</organism>
<feature type="domain" description="Cell morphogenesis protein N-terminal" evidence="2">
    <location>
        <begin position="247"/>
        <end position="616"/>
    </location>
</feature>
<proteinExistence type="predicted"/>
<name>A0A7J5YEF0_DISMA</name>
<dbReference type="OrthoDB" id="6287725at2759"/>
<dbReference type="Pfam" id="PF14225">
    <property type="entry name" value="MOR2-PAG1_C"/>
    <property type="match status" value="1"/>
</dbReference>
<evidence type="ECO:0000256" key="1">
    <source>
        <dbReference type="SAM" id="MobiDB-lite"/>
    </source>
</evidence>
<dbReference type="EMBL" id="JAAKFY010000013">
    <property type="protein sequence ID" value="KAF3847493.1"/>
    <property type="molecule type" value="Genomic_DNA"/>
</dbReference>
<feature type="region of interest" description="Disordered" evidence="1">
    <location>
        <begin position="1888"/>
        <end position="1921"/>
    </location>
</feature>
<evidence type="ECO:0000259" key="3">
    <source>
        <dbReference type="Pfam" id="PF14225"/>
    </source>
</evidence>
<protein>
    <recommendedName>
        <fullName evidence="7">Furry homolog a (Drosophila)</fullName>
    </recommendedName>
</protein>
<dbReference type="PANTHER" id="PTHR12295">
    <property type="entry name" value="FURRY-RELATED"/>
    <property type="match status" value="1"/>
</dbReference>
<dbReference type="InterPro" id="IPR029473">
    <property type="entry name" value="MOR2-PAG1_mid"/>
</dbReference>
<keyword evidence="6" id="KW-1185">Reference proteome</keyword>
<gene>
    <name evidence="5" type="ORF">F7725_020521</name>
</gene>
<evidence type="ECO:0000259" key="4">
    <source>
        <dbReference type="Pfam" id="PF14228"/>
    </source>
</evidence>
<dbReference type="Pfam" id="PF14228">
    <property type="entry name" value="MOR2-PAG1_mid"/>
    <property type="match status" value="4"/>
</dbReference>
<dbReference type="GO" id="GO:0000902">
    <property type="term" value="P:cell morphogenesis"/>
    <property type="evidence" value="ECO:0007669"/>
    <property type="project" value="InterPro"/>
</dbReference>
<feature type="domain" description="Cell morphogenesis central region" evidence="4">
    <location>
        <begin position="1566"/>
        <end position="1627"/>
    </location>
</feature>
<dbReference type="GO" id="GO:0031175">
    <property type="term" value="P:neuron projection development"/>
    <property type="evidence" value="ECO:0007669"/>
    <property type="project" value="TreeGrafter"/>
</dbReference>
<reference evidence="5 6" key="1">
    <citation type="submission" date="2020-03" db="EMBL/GenBank/DDBJ databases">
        <title>Dissostichus mawsoni Genome sequencing and assembly.</title>
        <authorList>
            <person name="Park H."/>
        </authorList>
    </citation>
    <scope>NUCLEOTIDE SEQUENCE [LARGE SCALE GENOMIC DNA]</scope>
    <source>
        <strain evidence="5">DM0001</strain>
        <tissue evidence="5">Muscle</tissue>
    </source>
</reference>
<feature type="region of interest" description="Disordered" evidence="1">
    <location>
        <begin position="1681"/>
        <end position="1701"/>
    </location>
</feature>
<dbReference type="SUPFAM" id="SSF48371">
    <property type="entry name" value="ARM repeat"/>
    <property type="match status" value="2"/>
</dbReference>
<feature type="domain" description="Cell morphogenesis protein C-terminal" evidence="3">
    <location>
        <begin position="1963"/>
        <end position="2116"/>
    </location>
</feature>
<feature type="compositionally biased region" description="Low complexity" evidence="1">
    <location>
        <begin position="1460"/>
        <end position="1471"/>
    </location>
</feature>
<dbReference type="InterPro" id="IPR025481">
    <property type="entry name" value="Cell_Morphogen_C"/>
</dbReference>
<dbReference type="GO" id="GO:0030427">
    <property type="term" value="C:site of polarized growth"/>
    <property type="evidence" value="ECO:0007669"/>
    <property type="project" value="TreeGrafter"/>
</dbReference>
<dbReference type="InterPro" id="IPR025614">
    <property type="entry name" value="Cell_morpho_N"/>
</dbReference>
<feature type="domain" description="Cell morphogenesis central region" evidence="4">
    <location>
        <begin position="1720"/>
        <end position="1831"/>
    </location>
</feature>
<dbReference type="InterPro" id="IPR039867">
    <property type="entry name" value="Furry/Tao3/Mor2"/>
</dbReference>
<comment type="caution">
    <text evidence="5">The sequence shown here is derived from an EMBL/GenBank/DDBJ whole genome shotgun (WGS) entry which is preliminary data.</text>
</comment>
<dbReference type="Proteomes" id="UP000518266">
    <property type="component" value="Unassembled WGS sequence"/>
</dbReference>
<feature type="compositionally biased region" description="Basic and acidic residues" evidence="1">
    <location>
        <begin position="1908"/>
        <end position="1917"/>
    </location>
</feature>
<sequence>MMPISIDPESKPGEYVLKSLFANFTTMSERKIRFIMAEPLEKPLTKSLQRGEDPQFDQLISTMSSLAEYCLPSILRTLFDWYKRQNGLEEELHEYRPRSNTKPKNDEQQKDYLLERRDLAIDFIFSLVLIEVLKQMPLYPALDSLVNEVVNLAFKHFRYKEGYHGPNTGNMHTVADLYAEIIGVLAQSKFPAVKKKFMTELKELRQKEQSPYVVQSTISLIMGVKFFRIKMYPVEDFEASFQFMQAVKNEVNVPCLRNFVDSLYDTTLDLSSRKKHSLAFYPLVTCLLCVSQKQFFLNRWHIFLNNCLSNLKSRDPKMARVALESLYRLLWVYMIRIKCESNTATQGRLNTIITNLFPKGSRSVVPRDMPLNIFVKIIQFIAQERLDFAMKEIIYDLLCVGKPAKAFSLNPERMNIGLRAFLVVADKLQQKDGEPPMPNTGCTLPSGNTLRVKKTYLSKTLTDEEAKVIGMSQYYFNVRKAIDNILRHLDKEVGRCMMMTNAQMLNKEPEDMITGERKPKIDLFRTCVAAIPRILPDGMSKPELIDLLSRLTIHMDDELRLIAQNSLQSLLVDFPDWRDDVLFGFTNFLLREVQDTHQGLLDTSLKLLLQLLTQWKLTLAAPGKSCDNQKYTQLRYELCDNYDIPLCLLALLQTGSSLKTPAERGPHSTVLHALEGLALVLLCSCQLSTRKLAIAILKEIRSLFMTIGQSEDDDKPMIDIMDQLSPVILESFVNVSVSDTAALPAGHPVDLQWLVEWNALLVNSHYDIRSPSHVWIFAQSVKDPWVLCVYSLLRQDNLPKHCPTALSYAWPYAFTRMQMLMPLVDPNNPVYAKKTNTSGSGDNYVTLWRNYLILCFGVAKPSIMSPGHLRASTPEISAATPDSGVSYDNKVIGSPSVAWLLKQLVPLMRTESIELTESLVLGFGRTNSLVFRELVEELHPLMKEALERRPENKKRRERRDVLRLQLLRIFELLADAGVISDSTNGALERDTLALGALFLEYVDLTRMLLEAENDKDAEILKDIRAHFSAMVANLIQCVPVHHRRFLFPQQSLRHHLFILFSQWAGPFSIMFTPLDRYSDRNHQITRYQYCALKAMSAVLCCGPVFDNVGLSPDGYLYKWLDNILACQDQRVHQLGCEVVILLLELNADQVNLFNWAVDRCYTGSYQLASGCFKAIATVCGSRNYPSDIVTLLNLVLFKASDTNREIYEISMQLMQILEAKLFVYSKKITEQKPNSFLYGTHGPLPPLYSVSLPQLSSQLARMYPELTLPLFSEVSQRFPTTHPNGRQIMLTYLLPWLGNIELVDSGLLLPSFTPCTSDYEASIRTSSTGSSHQLKGNGWGSLQASSMVLNNLMFMTAKYGDDLPGQEMENAWNALISNEKWSNNLRTALQFLISLCGVSSDTTLLPYIKKVVIYLCRNNTMQTMEELIFELQQTDPVNPVVQHCDSPPFYRFTATSKASTAASGTTSSSNTVVPGHESFLDTDDTKNEERLSHIKKAHNRLESRYSNSSGGSYDEDKSEPLSPYSDWLMVVIETNQPNPLPMPLNGGCWAPLVDFLPETITPRGPLHRCNIAVIFMTEMVVDHSVREDWAMHLPLLLHALFLGMDHYRPEVFEHSKRLLLHLLITLSCNSNFQAIASVLLQTREINGTKTLTCKPSLQPEYSHSGGCVDFLRECQASPVPDSGLSSSSTSSSLSLGGSSNNLPEISHEVEELVAPNKMDEKTNKLIEFLTTRAYGSLWCHEDISAKNQISKSTGQLTNFLRHVVSVFKESKSDFHLEQQLSDVALQTALCSSSRHYAGRSFQVFRALRQPISAHAVSDLLSRLVEVVGEHAEEVQGYVMEVLLTLESVVDNLAECLKNNDLMAILTRASSPDFLTSLKLLSNRKSTGQLNLRREERSRHQRSSSVPKKFGEADRCSDPPRSATLDRIQACEQQVLLAKMRSPSSSKDNINDPTNINHPSNLLATIFWVAVSLMESDFEFEYQMSLRLLNKLLGHMSLDKQENREKLEKVQSQLQWSSFTGLQQLLLKGFTSVSTTELTLQLFCQLTPVSRVPVVDTSQAIGFPLNVLCLLPHLVQNFDGPTQFCQDVAQKIAQVCLEEKNAKLSNLAHVMTLYKHTPTHETASLG</sequence>
<accession>A0A7J5YEF0</accession>
<evidence type="ECO:0000313" key="6">
    <source>
        <dbReference type="Proteomes" id="UP000518266"/>
    </source>
</evidence>
<feature type="region of interest" description="Disordered" evidence="1">
    <location>
        <begin position="1460"/>
        <end position="1487"/>
    </location>
</feature>